<dbReference type="SUPFAM" id="SSF52540">
    <property type="entry name" value="P-loop containing nucleoside triphosphate hydrolases"/>
    <property type="match status" value="1"/>
</dbReference>
<dbReference type="PANTHER" id="PTHR43581">
    <property type="entry name" value="ATP/GTP PHOSPHATASE"/>
    <property type="match status" value="1"/>
</dbReference>
<accession>A0AAX1KKJ0</accession>
<feature type="domain" description="Endonuclease GajA/Old nuclease/RecF-like AAA" evidence="1">
    <location>
        <begin position="1"/>
        <end position="339"/>
    </location>
</feature>
<dbReference type="Pfam" id="PF20469">
    <property type="entry name" value="OLD-like_TOPRIM"/>
    <property type="match status" value="1"/>
</dbReference>
<proteinExistence type="predicted"/>
<dbReference type="InterPro" id="IPR027417">
    <property type="entry name" value="P-loop_NTPase"/>
</dbReference>
<evidence type="ECO:0000313" key="4">
    <source>
        <dbReference type="Proteomes" id="UP000595792"/>
    </source>
</evidence>
<dbReference type="EMBL" id="CP065315">
    <property type="protein sequence ID" value="QQR06270.1"/>
    <property type="molecule type" value="Genomic_DNA"/>
</dbReference>
<feature type="domain" description="OLD protein-like TOPRIM" evidence="2">
    <location>
        <begin position="430"/>
        <end position="495"/>
    </location>
</feature>
<dbReference type="PANTHER" id="PTHR43581:SF4">
    <property type="entry name" value="ATP_GTP PHOSPHATASE"/>
    <property type="match status" value="1"/>
</dbReference>
<evidence type="ECO:0000259" key="1">
    <source>
        <dbReference type="Pfam" id="PF13175"/>
    </source>
</evidence>
<dbReference type="Proteomes" id="UP000595792">
    <property type="component" value="Chromosome"/>
</dbReference>
<dbReference type="Pfam" id="PF13175">
    <property type="entry name" value="AAA_15"/>
    <property type="match status" value="1"/>
</dbReference>
<evidence type="ECO:0000259" key="2">
    <source>
        <dbReference type="Pfam" id="PF20469"/>
    </source>
</evidence>
<dbReference type="KEGG" id="fpla:A4U99_18455"/>
<evidence type="ECO:0000313" key="3">
    <source>
        <dbReference type="EMBL" id="QQR06270.1"/>
    </source>
</evidence>
<dbReference type="InterPro" id="IPR041685">
    <property type="entry name" value="AAA_GajA/Old/RecF-like"/>
</dbReference>
<reference evidence="3 4" key="1">
    <citation type="submission" date="2020-11" db="EMBL/GenBank/DDBJ databases">
        <title>Closed and high quality bacterial genomes of the OMM12 community.</title>
        <authorList>
            <person name="Marbouty M."/>
            <person name="Lamy-Besnier Q."/>
            <person name="Debarbieux L."/>
            <person name="Koszul R."/>
        </authorList>
    </citation>
    <scope>NUCLEOTIDE SEQUENCE [LARGE SCALE GENOMIC DNA]</scope>
    <source>
        <strain evidence="3 4">YL31</strain>
    </source>
</reference>
<organism evidence="3 4">
    <name type="scientific">Flavonifractor plautii</name>
    <name type="common">Fusobacterium plautii</name>
    <dbReference type="NCBI Taxonomy" id="292800"/>
    <lineage>
        <taxon>Bacteria</taxon>
        <taxon>Bacillati</taxon>
        <taxon>Bacillota</taxon>
        <taxon>Clostridia</taxon>
        <taxon>Eubacteriales</taxon>
        <taxon>Oscillospiraceae</taxon>
        <taxon>Flavonifractor</taxon>
    </lineage>
</organism>
<gene>
    <name evidence="3" type="ORF">I5Q84_01820</name>
</gene>
<sequence length="582" mass="66383">MKISKMQVHNIRSILDCTINMADYSVLIGQNNVGKSNILAALRLFYDKIKFNDAEDFPKIQTTDNESWVEITFSTTESEQALLKEEYKTADGFLKLRRIFKTDNKDFPIKASNSNIFAYEHGVLSNRNFYGAKNVSLGKIGDLIYIPAVNKIEDITKTSGTSPLKSIIEFVVKNIAKSSPAFTKLQQQYSDFSRVIKDEVTSNGLSLSSLTNDINNEIQSWGISCDIDIASTDIDTIIKNQIQFSMIDRVIDSKVELSNYGQGFQRNLIYTLIKLSTKYIDHTPNISEEFAPNLTIIAFEEPEAFLHISQQETMNYNLEQLSRTDNMQVVVTSHSTTFASRNIKDFDKIIRLDKSEGKTTAYQLSHTDVEELTHENLSLLGEIKRHGETGTISERAYRPYKDKDPEAPELLEQESFRYLSWIDSERAGMFFANVVIVCEGATEKAVFDYLLSTEWGDLKEKGIYILDAMGKFNINRYMNLFGKLGIAHSVLFDMDTSEVQRVINQFIVESRNNFTRQIYHFNVDFEHFLGIEAPSEKAIKPLNAIRKLVTGQVAVEKIRELRTVIESLLREGIVREIHGEIE</sequence>
<protein>
    <submittedName>
        <fullName evidence="3">AAA family ATPase</fullName>
    </submittedName>
</protein>
<dbReference type="AlphaFoldDB" id="A0AAX1KKJ0"/>
<dbReference type="CDD" id="cd01026">
    <property type="entry name" value="TOPRIM_OLD"/>
    <property type="match status" value="1"/>
</dbReference>
<dbReference type="InterPro" id="IPR034139">
    <property type="entry name" value="TOPRIM_OLD"/>
</dbReference>
<dbReference type="InterPro" id="IPR051396">
    <property type="entry name" value="Bact_Antivir_Def_Nuclease"/>
</dbReference>
<dbReference type="Gene3D" id="3.40.50.300">
    <property type="entry name" value="P-loop containing nucleotide triphosphate hydrolases"/>
    <property type="match status" value="1"/>
</dbReference>
<name>A0AAX1KKJ0_FLAPL</name>
<dbReference type="RefSeq" id="WP_055179455.1">
    <property type="nucleotide sequence ID" value="NZ_AP031431.1"/>
</dbReference>